<feature type="transmembrane region" description="Helical" evidence="2">
    <location>
        <begin position="83"/>
        <end position="105"/>
    </location>
</feature>
<feature type="compositionally biased region" description="Basic residues" evidence="1">
    <location>
        <begin position="33"/>
        <end position="44"/>
    </location>
</feature>
<evidence type="ECO:0000256" key="1">
    <source>
        <dbReference type="SAM" id="MobiDB-lite"/>
    </source>
</evidence>
<sequence>MPNRYEREIEEILRNLEQTEPKTGRGPKFGDRQRRKQNVRRSGNRHPMSSSLHLSTTEWLLVTTVITALVAGGYAYLQETNIVTGILASISLICLILVALSHFVFNRSRPQPTRYGNITITPLRRNIFSSIKTQWNLFMLKMRYRRRNRP</sequence>
<reference evidence="3" key="1">
    <citation type="submission" date="2020-10" db="EMBL/GenBank/DDBJ databases">
        <title>Taxonomic study of unclassified bacteria belonging to the class Ktedonobacteria.</title>
        <authorList>
            <person name="Yabe S."/>
            <person name="Wang C.M."/>
            <person name="Zheng Y."/>
            <person name="Sakai Y."/>
            <person name="Cavaletti L."/>
            <person name="Monciardini P."/>
            <person name="Donadio S."/>
        </authorList>
    </citation>
    <scope>NUCLEOTIDE SEQUENCE</scope>
    <source>
        <strain evidence="3">ID150040</strain>
    </source>
</reference>
<keyword evidence="2" id="KW-0472">Membrane</keyword>
<dbReference type="RefSeq" id="WP_220207256.1">
    <property type="nucleotide sequence ID" value="NZ_BNJK01000001.1"/>
</dbReference>
<protein>
    <recommendedName>
        <fullName evidence="5">DUF3040 domain-containing protein</fullName>
    </recommendedName>
</protein>
<feature type="region of interest" description="Disordered" evidence="1">
    <location>
        <begin position="14"/>
        <end position="50"/>
    </location>
</feature>
<feature type="compositionally biased region" description="Basic and acidic residues" evidence="1">
    <location>
        <begin position="14"/>
        <end position="32"/>
    </location>
</feature>
<evidence type="ECO:0000313" key="3">
    <source>
        <dbReference type="EMBL" id="GHO96650.1"/>
    </source>
</evidence>
<keyword evidence="2" id="KW-1133">Transmembrane helix</keyword>
<keyword evidence="4" id="KW-1185">Reference proteome</keyword>
<dbReference type="Proteomes" id="UP000597444">
    <property type="component" value="Unassembled WGS sequence"/>
</dbReference>
<name>A0A8J3IQH7_9CHLR</name>
<dbReference type="EMBL" id="BNJK01000001">
    <property type="protein sequence ID" value="GHO96650.1"/>
    <property type="molecule type" value="Genomic_DNA"/>
</dbReference>
<evidence type="ECO:0000256" key="2">
    <source>
        <dbReference type="SAM" id="Phobius"/>
    </source>
</evidence>
<proteinExistence type="predicted"/>
<evidence type="ECO:0008006" key="5">
    <source>
        <dbReference type="Google" id="ProtNLM"/>
    </source>
</evidence>
<comment type="caution">
    <text evidence="3">The sequence shown here is derived from an EMBL/GenBank/DDBJ whole genome shotgun (WGS) entry which is preliminary data.</text>
</comment>
<accession>A0A8J3IQH7</accession>
<feature type="transmembrane region" description="Helical" evidence="2">
    <location>
        <begin position="59"/>
        <end position="77"/>
    </location>
</feature>
<dbReference type="AlphaFoldDB" id="A0A8J3IQH7"/>
<organism evidence="3 4">
    <name type="scientific">Reticulibacter mediterranei</name>
    <dbReference type="NCBI Taxonomy" id="2778369"/>
    <lineage>
        <taxon>Bacteria</taxon>
        <taxon>Bacillati</taxon>
        <taxon>Chloroflexota</taxon>
        <taxon>Ktedonobacteria</taxon>
        <taxon>Ktedonobacterales</taxon>
        <taxon>Reticulibacteraceae</taxon>
        <taxon>Reticulibacter</taxon>
    </lineage>
</organism>
<keyword evidence="2" id="KW-0812">Transmembrane</keyword>
<gene>
    <name evidence="3" type="ORF">KSF_066980</name>
</gene>
<evidence type="ECO:0000313" key="4">
    <source>
        <dbReference type="Proteomes" id="UP000597444"/>
    </source>
</evidence>